<name>A0A803MNY2_CHEQI</name>
<dbReference type="Proteomes" id="UP000596660">
    <property type="component" value="Unplaced"/>
</dbReference>
<accession>A0A803MNY2</accession>
<protein>
    <recommendedName>
        <fullName evidence="3">23 kDa jasmonate-induced protein-like</fullName>
    </recommendedName>
</protein>
<proteinExistence type="predicted"/>
<reference evidence="1" key="2">
    <citation type="submission" date="2021-03" db="UniProtKB">
        <authorList>
            <consortium name="EnsemblPlants"/>
        </authorList>
    </citation>
    <scope>IDENTIFICATION</scope>
</reference>
<dbReference type="InterPro" id="IPR053085">
    <property type="entry name" value="Jasmonate-induced_protein"/>
</dbReference>
<evidence type="ECO:0000313" key="1">
    <source>
        <dbReference type="EnsemblPlants" id="AUR62032983-RA:cds"/>
    </source>
</evidence>
<keyword evidence="2" id="KW-1185">Reference proteome</keyword>
<dbReference type="Gramene" id="AUR62032983-RA">
    <property type="protein sequence ID" value="AUR62032983-RA:cds"/>
    <property type="gene ID" value="AUR62032983"/>
</dbReference>
<dbReference type="PANTHER" id="PTHR36482:SF6">
    <property type="entry name" value="JASMONATE-INDUCED PROTEIN HOMOLOG"/>
    <property type="match status" value="1"/>
</dbReference>
<evidence type="ECO:0000313" key="2">
    <source>
        <dbReference type="Proteomes" id="UP000596660"/>
    </source>
</evidence>
<organism evidence="1 2">
    <name type="scientific">Chenopodium quinoa</name>
    <name type="common">Quinoa</name>
    <dbReference type="NCBI Taxonomy" id="63459"/>
    <lineage>
        <taxon>Eukaryota</taxon>
        <taxon>Viridiplantae</taxon>
        <taxon>Streptophyta</taxon>
        <taxon>Embryophyta</taxon>
        <taxon>Tracheophyta</taxon>
        <taxon>Spermatophyta</taxon>
        <taxon>Magnoliopsida</taxon>
        <taxon>eudicotyledons</taxon>
        <taxon>Gunneridae</taxon>
        <taxon>Pentapetalae</taxon>
        <taxon>Caryophyllales</taxon>
        <taxon>Chenopodiaceae</taxon>
        <taxon>Chenopodioideae</taxon>
        <taxon>Atripliceae</taxon>
        <taxon>Chenopodium</taxon>
    </lineage>
</organism>
<dbReference type="EnsemblPlants" id="AUR62032983-RA">
    <property type="protein sequence ID" value="AUR62032983-RA:cds"/>
    <property type="gene ID" value="AUR62032983"/>
</dbReference>
<evidence type="ECO:0008006" key="3">
    <source>
        <dbReference type="Google" id="ProtNLM"/>
    </source>
</evidence>
<sequence>MIKDAKNSCLSEETVNKCRAMIAENEEQNTTAVSGISPVIALGGTLKNQTNGTLTVHDSKLWAGIIVKKYPDPLDRIGLFAQGCVWYKGIKAAVVYTGENSAGVECGWLLAWADSKTKGRKIYAKCGRKSDFDCIDWGHKKDKLKKALPVVRAHDSNTGTSVYATIFGVESAVSTEDAVVGVFTG</sequence>
<dbReference type="AlphaFoldDB" id="A0A803MNY2"/>
<dbReference type="PANTHER" id="PTHR36482">
    <property type="entry name" value="OSJNBA0024J22.15 PROTEIN"/>
    <property type="match status" value="1"/>
</dbReference>
<reference evidence="1" key="1">
    <citation type="journal article" date="2017" name="Nature">
        <title>The genome of Chenopodium quinoa.</title>
        <authorList>
            <person name="Jarvis D.E."/>
            <person name="Ho Y.S."/>
            <person name="Lightfoot D.J."/>
            <person name="Schmoeckel S.M."/>
            <person name="Li B."/>
            <person name="Borm T.J.A."/>
            <person name="Ohyanagi H."/>
            <person name="Mineta K."/>
            <person name="Michell C.T."/>
            <person name="Saber N."/>
            <person name="Kharbatia N.M."/>
            <person name="Rupper R.R."/>
            <person name="Sharp A.R."/>
            <person name="Dally N."/>
            <person name="Boughton B.A."/>
            <person name="Woo Y.H."/>
            <person name="Gao G."/>
            <person name="Schijlen E.G.W.M."/>
            <person name="Guo X."/>
            <person name="Momin A.A."/>
            <person name="Negrao S."/>
            <person name="Al-Babili S."/>
            <person name="Gehring C."/>
            <person name="Roessner U."/>
            <person name="Jung C."/>
            <person name="Murphy K."/>
            <person name="Arold S.T."/>
            <person name="Gojobori T."/>
            <person name="van der Linden C.G."/>
            <person name="van Loo E.N."/>
            <person name="Jellen E.N."/>
            <person name="Maughan P.J."/>
            <person name="Tester M."/>
        </authorList>
    </citation>
    <scope>NUCLEOTIDE SEQUENCE [LARGE SCALE GENOMIC DNA]</scope>
    <source>
        <strain evidence="1">cv. PI 614886</strain>
    </source>
</reference>